<keyword evidence="2" id="KW-1185">Reference proteome</keyword>
<dbReference type="GeneID" id="98301856"/>
<name>A0A270BL13_9PROT</name>
<accession>A0A270BL13</accession>
<protein>
    <submittedName>
        <fullName evidence="1">Uncharacterized protein</fullName>
    </submittedName>
</protein>
<gene>
    <name evidence="1" type="ORF">B9K05_08230</name>
</gene>
<organism evidence="1 2">
    <name type="scientific">Acetobacter syzygii</name>
    <dbReference type="NCBI Taxonomy" id="146476"/>
    <lineage>
        <taxon>Bacteria</taxon>
        <taxon>Pseudomonadati</taxon>
        <taxon>Pseudomonadota</taxon>
        <taxon>Alphaproteobacteria</taxon>
        <taxon>Acetobacterales</taxon>
        <taxon>Acetobacteraceae</taxon>
        <taxon>Acetobacter</taxon>
    </lineage>
</organism>
<proteinExistence type="predicted"/>
<comment type="caution">
    <text evidence="1">The sequence shown here is derived from an EMBL/GenBank/DDBJ whole genome shotgun (WGS) entry which is preliminary data.</text>
</comment>
<dbReference type="RefSeq" id="WP_048853246.1">
    <property type="nucleotide sequence ID" value="NZ_BAMZ01000008.1"/>
</dbReference>
<reference evidence="1 2" key="1">
    <citation type="submission" date="2017-04" db="EMBL/GenBank/DDBJ databases">
        <title>Kefir bacterial isolates.</title>
        <authorList>
            <person name="Kim Y."/>
            <person name="Blasche S."/>
            <person name="Patil K.R."/>
        </authorList>
    </citation>
    <scope>NUCLEOTIDE SEQUENCE [LARGE SCALE GENOMIC DNA]</scope>
    <source>
        <strain evidence="1 2">KR-2</strain>
    </source>
</reference>
<dbReference type="EMBL" id="NDFP01000007">
    <property type="protein sequence ID" value="PAL25727.1"/>
    <property type="molecule type" value="Genomic_DNA"/>
</dbReference>
<sequence length="65" mass="7376">MRGHYQVVGYARWFNRHGRAHYATFCWLSGLDCAEIVRQLPAGRGGLRSVEESAVRKDPDNTTVL</sequence>
<evidence type="ECO:0000313" key="1">
    <source>
        <dbReference type="EMBL" id="PAL25727.1"/>
    </source>
</evidence>
<dbReference type="Proteomes" id="UP000216033">
    <property type="component" value="Unassembled WGS sequence"/>
</dbReference>
<dbReference type="AlphaFoldDB" id="A0A270BL13"/>
<evidence type="ECO:0000313" key="2">
    <source>
        <dbReference type="Proteomes" id="UP000216033"/>
    </source>
</evidence>